<reference evidence="11 12" key="1">
    <citation type="submission" date="1997-11" db="EMBL/GenBank/DDBJ databases">
        <title>Taxonomy of the tymoviruses.</title>
        <authorList>
            <person name="Mackenzie A.M."/>
            <person name="Gibbs A.J."/>
            <person name="Keese P."/>
            <person name="Osorio-Keese M.E."/>
            <person name="Torronen M."/>
            <person name="Ding S.W."/>
            <person name="Howe J."/>
            <person name="Srifah P."/>
            <person name="Skotnicki M.L."/>
        </authorList>
    </citation>
    <scope>NUCLEOTIDE SEQUENCE [LARGE SCALE GENOMIC DNA]</scope>
</reference>
<accession>O89518</accession>
<dbReference type="Gene3D" id="2.60.120.20">
    <property type="match status" value="1"/>
</dbReference>
<evidence type="ECO:0000256" key="4">
    <source>
        <dbReference type="ARBA" id="ARBA00022844"/>
    </source>
</evidence>
<dbReference type="InterPro" id="IPR029053">
    <property type="entry name" value="Viral_coat"/>
</dbReference>
<evidence type="ECO:0000256" key="6">
    <source>
        <dbReference type="ARBA" id="ARBA00031336"/>
    </source>
</evidence>
<feature type="compositionally biased region" description="Polar residues" evidence="9">
    <location>
        <begin position="1"/>
        <end position="14"/>
    </location>
</feature>
<protein>
    <recommendedName>
        <fullName evidence="2">Capsid protein</fullName>
    </recommendedName>
    <alternativeName>
        <fullName evidence="6">Coat protein</fullName>
    </alternativeName>
    <alternativeName>
        <fullName evidence="7">Virion protein</fullName>
    </alternativeName>
</protein>
<organism evidence="11 12">
    <name type="scientific">Wild cucumber mosaic virus</name>
    <dbReference type="NCBI Taxonomy" id="70824"/>
    <lineage>
        <taxon>Viruses</taxon>
        <taxon>Riboviria</taxon>
        <taxon>Orthornavirae</taxon>
        <taxon>Kitrinoviricota</taxon>
        <taxon>Alsuviricetes</taxon>
        <taxon>Tymovirales</taxon>
        <taxon>Tymoviridae</taxon>
        <taxon>Tymovirus</taxon>
        <taxon>Tymovirus cucumis</taxon>
    </lineage>
</organism>
<evidence type="ECO:0000256" key="9">
    <source>
        <dbReference type="SAM" id="MobiDB-lite"/>
    </source>
</evidence>
<dbReference type="GO" id="GO:0005198">
    <property type="term" value="F:structural molecule activity"/>
    <property type="evidence" value="ECO:0007669"/>
    <property type="project" value="InterPro"/>
</dbReference>
<dbReference type="KEGG" id="vg:40524862"/>
<evidence type="ECO:0000256" key="2">
    <source>
        <dbReference type="ARBA" id="ARBA00018091"/>
    </source>
</evidence>
<dbReference type="InterPro" id="IPR000574">
    <property type="entry name" value="Tymo_coat"/>
</dbReference>
<keyword evidence="3" id="KW-0167">Capsid protein</keyword>
<evidence type="ECO:0000313" key="12">
    <source>
        <dbReference type="Proteomes" id="UP000232514"/>
    </source>
</evidence>
<evidence type="ECO:0000256" key="3">
    <source>
        <dbReference type="ARBA" id="ARBA00022561"/>
    </source>
</evidence>
<dbReference type="Proteomes" id="UP000232514">
    <property type="component" value="Segment"/>
</dbReference>
<feature type="region of interest" description="Disordered" evidence="9">
    <location>
        <begin position="1"/>
        <end position="20"/>
    </location>
</feature>
<feature type="domain" description="Tymovirus coat protein" evidence="10">
    <location>
        <begin position="31"/>
        <end position="184"/>
    </location>
</feature>
<evidence type="ECO:0000259" key="10">
    <source>
        <dbReference type="Pfam" id="PF00983"/>
    </source>
</evidence>
<evidence type="ECO:0000313" key="11">
    <source>
        <dbReference type="EMBL" id="AAC25018.1"/>
    </source>
</evidence>
<dbReference type="GO" id="GO:0039617">
    <property type="term" value="C:T=3 icosahedral viral capsid"/>
    <property type="evidence" value="ECO:0007669"/>
    <property type="project" value="UniProtKB-KW"/>
</dbReference>
<evidence type="ECO:0000256" key="7">
    <source>
        <dbReference type="ARBA" id="ARBA00032595"/>
    </source>
</evidence>
<evidence type="ECO:0000256" key="5">
    <source>
        <dbReference type="ARBA" id="ARBA00023060"/>
    </source>
</evidence>
<comment type="similarity">
    <text evidence="8">Belongs to the tymoviruses capsid protein family.</text>
</comment>
<keyword evidence="12" id="KW-1185">Reference proteome</keyword>
<evidence type="ECO:0000256" key="8">
    <source>
        <dbReference type="ARBA" id="ARBA00046323"/>
    </source>
</evidence>
<sequence length="188" mass="19905">MTTDTSVSAKQPSINAPGHVLSIPDTPRSPSFPFKFQIHVANFGPKEVSSQISLSSCPELLRLTSLFRHARLLSAKAIITPFDGVVSLPITVDLAWVSANSPASPTDILKIYGGSSYTFGGAINSTRPIELPLPINSVNDMLKDSVSYLDTPKLLVFSPAPAKATSVTLASPQISGEVLCSSQLLQAL</sequence>
<dbReference type="GeneID" id="40524862"/>
<comment type="subcellular location">
    <subcellularLocation>
        <location evidence="1">Virion</location>
    </subcellularLocation>
</comment>
<evidence type="ECO:0000256" key="1">
    <source>
        <dbReference type="ARBA" id="ARBA00004328"/>
    </source>
</evidence>
<dbReference type="EMBL" id="AF035633">
    <property type="protein sequence ID" value="AAC25018.1"/>
    <property type="molecule type" value="Genomic_RNA"/>
</dbReference>
<dbReference type="Pfam" id="PF00983">
    <property type="entry name" value="Tymo_coat"/>
    <property type="match status" value="1"/>
</dbReference>
<dbReference type="RefSeq" id="YP_009664771.1">
    <property type="nucleotide sequence ID" value="NC_043091.1"/>
</dbReference>
<name>O89518_9VIRU</name>
<keyword evidence="5" id="KW-1142">T=3 icosahedral capsid protein</keyword>
<proteinExistence type="inferred from homology"/>
<dbReference type="SUPFAM" id="SSF88633">
    <property type="entry name" value="Positive stranded ssRNA viruses"/>
    <property type="match status" value="1"/>
</dbReference>
<keyword evidence="4" id="KW-0946">Virion</keyword>